<dbReference type="PANTHER" id="PTHR42961">
    <property type="entry name" value="IRON-SULFUR PROTEIN NUBPL"/>
    <property type="match status" value="1"/>
</dbReference>
<organism evidence="11 13">
    <name type="scientific">Helicobacter pullorum</name>
    <dbReference type="NCBI Taxonomy" id="35818"/>
    <lineage>
        <taxon>Bacteria</taxon>
        <taxon>Pseudomonadati</taxon>
        <taxon>Campylobacterota</taxon>
        <taxon>Epsilonproteobacteria</taxon>
        <taxon>Campylobacterales</taxon>
        <taxon>Helicobacteraceae</taxon>
        <taxon>Helicobacter</taxon>
    </lineage>
</organism>
<keyword evidence="4 8" id="KW-0547">Nucleotide-binding</keyword>
<reference evidence="12 13" key="1">
    <citation type="submission" date="2014-06" db="EMBL/GenBank/DDBJ databases">
        <title>Helicobacter pullorum isolates in fresh chicken meat - phenotypic and genotypic features.</title>
        <authorList>
            <person name="Borges V."/>
            <person name="Santos A."/>
            <person name="Correia C.B."/>
            <person name="Saraiva M."/>
            <person name="Menard A."/>
            <person name="Vieira L."/>
            <person name="Sampaio D.A."/>
            <person name="Gomes J.P."/>
            <person name="Oleastro M."/>
        </authorList>
    </citation>
    <scope>NUCLEOTIDE SEQUENCE [LARGE SCALE GENOMIC DNA]</scope>
    <source>
        <strain evidence="11 13">229334/12</strain>
        <strain evidence="10 12">229336/12</strain>
    </source>
</reference>
<dbReference type="FunFam" id="3.40.50.300:FF:001119">
    <property type="entry name" value="Iron-sulfur cluster carrier protein"/>
    <property type="match status" value="1"/>
</dbReference>
<dbReference type="EMBL" id="JNOC01000016">
    <property type="protein sequence ID" value="KPH56264.1"/>
    <property type="molecule type" value="Genomic_DNA"/>
</dbReference>
<evidence type="ECO:0000256" key="6">
    <source>
        <dbReference type="ARBA" id="ARBA00023004"/>
    </source>
</evidence>
<dbReference type="PATRIC" id="fig|35818.10.peg.1612"/>
<evidence type="ECO:0000313" key="10">
    <source>
        <dbReference type="EMBL" id="KPH51368.1"/>
    </source>
</evidence>
<dbReference type="GO" id="GO:0140663">
    <property type="term" value="F:ATP-dependent FeS chaperone activity"/>
    <property type="evidence" value="ECO:0007669"/>
    <property type="project" value="InterPro"/>
</dbReference>
<dbReference type="InterPro" id="IPR000808">
    <property type="entry name" value="Mrp-like_CS"/>
</dbReference>
<dbReference type="GO" id="GO:0016226">
    <property type="term" value="P:iron-sulfur cluster assembly"/>
    <property type="evidence" value="ECO:0007669"/>
    <property type="project" value="InterPro"/>
</dbReference>
<evidence type="ECO:0000256" key="3">
    <source>
        <dbReference type="ARBA" id="ARBA00022723"/>
    </source>
</evidence>
<comment type="similarity">
    <text evidence="2">In the C-terminal section; belongs to the Mrp/NBP35 ATP-binding proteins family.</text>
</comment>
<dbReference type="GO" id="GO:0051539">
    <property type="term" value="F:4 iron, 4 sulfur cluster binding"/>
    <property type="evidence" value="ECO:0007669"/>
    <property type="project" value="TreeGrafter"/>
</dbReference>
<dbReference type="InterPro" id="IPR027417">
    <property type="entry name" value="P-loop_NTPase"/>
</dbReference>
<dbReference type="SUPFAM" id="SSF52540">
    <property type="entry name" value="P-loop containing nucleoside triphosphate hydrolases"/>
    <property type="match status" value="1"/>
</dbReference>
<dbReference type="Gene3D" id="3.40.50.300">
    <property type="entry name" value="P-loop containing nucleotide triphosphate hydrolases"/>
    <property type="match status" value="1"/>
</dbReference>
<gene>
    <name evidence="11" type="ORF">HPU229334_02405</name>
    <name evidence="10" type="ORF">HPU229336_08175</name>
</gene>
<keyword evidence="7 8" id="KW-0411">Iron-sulfur</keyword>
<dbReference type="OrthoDB" id="9809679at2"/>
<keyword evidence="3 8" id="KW-0479">Metal-binding</keyword>
<dbReference type="RefSeq" id="WP_054197618.1">
    <property type="nucleotide sequence ID" value="NZ_CALUQK010000005.1"/>
</dbReference>
<dbReference type="HAMAP" id="MF_02040">
    <property type="entry name" value="Mrp_NBP35"/>
    <property type="match status" value="1"/>
</dbReference>
<dbReference type="Proteomes" id="UP000037800">
    <property type="component" value="Unassembled WGS sequence"/>
</dbReference>
<dbReference type="InterPro" id="IPR019591">
    <property type="entry name" value="Mrp/NBP35_ATP-bd"/>
</dbReference>
<evidence type="ECO:0000313" key="13">
    <source>
        <dbReference type="Proteomes" id="UP000037997"/>
    </source>
</evidence>
<dbReference type="AlphaFoldDB" id="A0A0N1MPI5"/>
<dbReference type="PANTHER" id="PTHR42961:SF2">
    <property type="entry name" value="IRON-SULFUR PROTEIN NUBPL"/>
    <property type="match status" value="1"/>
</dbReference>
<feature type="binding site" evidence="8">
    <location>
        <begin position="106"/>
        <end position="113"/>
    </location>
    <ligand>
        <name>ATP</name>
        <dbReference type="ChEBI" id="CHEBI:30616"/>
    </ligand>
</feature>
<evidence type="ECO:0000256" key="2">
    <source>
        <dbReference type="ARBA" id="ARBA00008205"/>
    </source>
</evidence>
<dbReference type="CDD" id="cd02037">
    <property type="entry name" value="Mrp_NBP35"/>
    <property type="match status" value="1"/>
</dbReference>
<dbReference type="Pfam" id="PF01883">
    <property type="entry name" value="FeS_assembly_P"/>
    <property type="match status" value="1"/>
</dbReference>
<evidence type="ECO:0000313" key="11">
    <source>
        <dbReference type="EMBL" id="KPH56264.1"/>
    </source>
</evidence>
<comment type="similarity">
    <text evidence="1">In the N-terminal section; belongs to the MIP18 family.</text>
</comment>
<dbReference type="Proteomes" id="UP000037997">
    <property type="component" value="Unassembled WGS sequence"/>
</dbReference>
<dbReference type="EMBL" id="JNUR01000006">
    <property type="protein sequence ID" value="KPH51368.1"/>
    <property type="molecule type" value="Genomic_DNA"/>
</dbReference>
<evidence type="ECO:0000256" key="4">
    <source>
        <dbReference type="ARBA" id="ARBA00022741"/>
    </source>
</evidence>
<dbReference type="GO" id="GO:0005524">
    <property type="term" value="F:ATP binding"/>
    <property type="evidence" value="ECO:0007669"/>
    <property type="project" value="UniProtKB-UniRule"/>
</dbReference>
<dbReference type="Gene3D" id="3.30.300.130">
    <property type="entry name" value="Fe-S cluster assembly (FSCA)"/>
    <property type="match status" value="1"/>
</dbReference>
<evidence type="ECO:0000313" key="12">
    <source>
        <dbReference type="Proteomes" id="UP000037800"/>
    </source>
</evidence>
<dbReference type="InterPro" id="IPR033756">
    <property type="entry name" value="YlxH/NBP35"/>
</dbReference>
<name>A0A0N1MPI5_9HELI</name>
<protein>
    <recommendedName>
        <fullName evidence="8">Iron-sulfur cluster carrier protein</fullName>
    </recommendedName>
</protein>
<dbReference type="InterPro" id="IPR002744">
    <property type="entry name" value="MIP18-like"/>
</dbReference>
<accession>A0A0N1MPI5</accession>
<evidence type="ECO:0000256" key="5">
    <source>
        <dbReference type="ARBA" id="ARBA00022840"/>
    </source>
</evidence>
<dbReference type="GO" id="GO:0016887">
    <property type="term" value="F:ATP hydrolysis activity"/>
    <property type="evidence" value="ECO:0007669"/>
    <property type="project" value="UniProtKB-UniRule"/>
</dbReference>
<evidence type="ECO:0000256" key="1">
    <source>
        <dbReference type="ARBA" id="ARBA00007352"/>
    </source>
</evidence>
<dbReference type="GO" id="GO:0046872">
    <property type="term" value="F:metal ion binding"/>
    <property type="evidence" value="ECO:0007669"/>
    <property type="project" value="UniProtKB-KW"/>
</dbReference>
<comment type="caution">
    <text evidence="11">The sequence shown here is derived from an EMBL/GenBank/DDBJ whole genome shotgun (WGS) entry which is preliminary data.</text>
</comment>
<comment type="function">
    <text evidence="8">Binds and transfers iron-sulfur (Fe-S) clusters to target apoproteins. Can hydrolyze ATP.</text>
</comment>
<proteinExistence type="inferred from homology"/>
<dbReference type="SUPFAM" id="SSF117916">
    <property type="entry name" value="Fe-S cluster assembly (FSCA) domain-like"/>
    <property type="match status" value="1"/>
</dbReference>
<evidence type="ECO:0000256" key="7">
    <source>
        <dbReference type="ARBA" id="ARBA00023014"/>
    </source>
</evidence>
<dbReference type="InterPro" id="IPR034904">
    <property type="entry name" value="FSCA_dom_sf"/>
</dbReference>
<keyword evidence="5 8" id="KW-0067">ATP-binding</keyword>
<keyword evidence="6 8" id="KW-0408">Iron</keyword>
<dbReference type="STRING" id="35818.HPU229336_08175"/>
<evidence type="ECO:0000259" key="9">
    <source>
        <dbReference type="Pfam" id="PF01883"/>
    </source>
</evidence>
<dbReference type="PROSITE" id="PS01215">
    <property type="entry name" value="MRP"/>
    <property type="match status" value="1"/>
</dbReference>
<comment type="similarity">
    <text evidence="8">Belongs to the Mrp/NBP35 ATP-binding proteins family.</text>
</comment>
<evidence type="ECO:0000256" key="8">
    <source>
        <dbReference type="HAMAP-Rule" id="MF_02040"/>
    </source>
</evidence>
<dbReference type="InterPro" id="IPR044304">
    <property type="entry name" value="NUBPL-like"/>
</dbReference>
<comment type="subunit">
    <text evidence="8">Homodimer.</text>
</comment>
<dbReference type="Pfam" id="PF10609">
    <property type="entry name" value="ParA"/>
    <property type="match status" value="1"/>
</dbReference>
<feature type="domain" description="MIP18 family-like" evidence="9">
    <location>
        <begin position="4"/>
        <end position="64"/>
    </location>
</feature>
<sequence>MNQEQLVNLLKEIIYPNFEKDIVTFGFVKEMLIHENAVSIRVEIPSASPEVAEKLRTQITQKLNAQGITKINLDIKQPKPQEQTQKPQSTKNLAPQIKNFVMVSSGKGGVGKSTTSVNLAIALAQQGKKVGLLDADIYGPNIPRMLGLQKDKPEVDQKLKKLIPLQAYGIEMISMGVLYDEGQSLIWRGPMIIRAIEQMLSDVLWDNLDVMVIDMPPGTGDAQLTLAQSVPVTAGIAVSTPQKVALDDGARALDMFSKLKIPVAGIIENMSGFICPDCGKEYDIFGKGTTQEVAKAYGTKTLAQIPIEPSVREAGDSGKPIVYFHPESKSAKEYLKAAKELWDFIEEVNDKKLADNSEIQPINTGKSACSS</sequence>
<keyword evidence="8" id="KW-0378">Hydrolase</keyword>